<proteinExistence type="predicted"/>
<dbReference type="Proteomes" id="UP001187531">
    <property type="component" value="Unassembled WGS sequence"/>
</dbReference>
<gene>
    <name evidence="1" type="ORF">QYM36_011102</name>
</gene>
<accession>A0AA88HWM4</accession>
<dbReference type="EMBL" id="JAVRJZ010000015">
    <property type="protein sequence ID" value="KAK2712292.1"/>
    <property type="molecule type" value="Genomic_DNA"/>
</dbReference>
<sequence length="97" mass="11354">MLQLQPYDYQLQFQPGSEIPAASVLSHLHLPDIDKKLETEIYVYVHQIYRYLPISDEKIARIQEESAKDSQLSILLKTIHEGWPKCKKTCHSEARLF</sequence>
<organism evidence="1 2">
    <name type="scientific">Artemia franciscana</name>
    <name type="common">Brine shrimp</name>
    <name type="synonym">Artemia sanfranciscana</name>
    <dbReference type="NCBI Taxonomy" id="6661"/>
    <lineage>
        <taxon>Eukaryota</taxon>
        <taxon>Metazoa</taxon>
        <taxon>Ecdysozoa</taxon>
        <taxon>Arthropoda</taxon>
        <taxon>Crustacea</taxon>
        <taxon>Branchiopoda</taxon>
        <taxon>Anostraca</taxon>
        <taxon>Artemiidae</taxon>
        <taxon>Artemia</taxon>
    </lineage>
</organism>
<protein>
    <submittedName>
        <fullName evidence="1">Uncharacterized protein</fullName>
    </submittedName>
</protein>
<comment type="caution">
    <text evidence="1">The sequence shown here is derived from an EMBL/GenBank/DDBJ whole genome shotgun (WGS) entry which is preliminary data.</text>
</comment>
<name>A0AA88HWM4_ARTSF</name>
<evidence type="ECO:0000313" key="2">
    <source>
        <dbReference type="Proteomes" id="UP001187531"/>
    </source>
</evidence>
<evidence type="ECO:0000313" key="1">
    <source>
        <dbReference type="EMBL" id="KAK2712292.1"/>
    </source>
</evidence>
<keyword evidence="2" id="KW-1185">Reference proteome</keyword>
<reference evidence="1" key="1">
    <citation type="submission" date="2023-07" db="EMBL/GenBank/DDBJ databases">
        <title>Chromosome-level genome assembly of Artemia franciscana.</title>
        <authorList>
            <person name="Jo E."/>
        </authorList>
    </citation>
    <scope>NUCLEOTIDE SEQUENCE</scope>
    <source>
        <tissue evidence="1">Whole body</tissue>
    </source>
</reference>
<dbReference type="AlphaFoldDB" id="A0AA88HWM4"/>